<dbReference type="PANTHER" id="PTHR43033:SF1">
    <property type="entry name" value="TRNA(ILE)-LYSIDINE SYNTHASE-RELATED"/>
    <property type="match status" value="1"/>
</dbReference>
<dbReference type="EMBL" id="UINC01090275">
    <property type="protein sequence ID" value="SVC42067.1"/>
    <property type="molecule type" value="Genomic_DNA"/>
</dbReference>
<dbReference type="NCBIfam" id="TIGR02432">
    <property type="entry name" value="lysidine_TilS_N"/>
    <property type="match status" value="1"/>
</dbReference>
<dbReference type="InterPro" id="IPR011063">
    <property type="entry name" value="TilS/TtcA_N"/>
</dbReference>
<proteinExistence type="inferred from homology"/>
<evidence type="ECO:0000313" key="8">
    <source>
        <dbReference type="EMBL" id="SVC42067.1"/>
    </source>
</evidence>
<dbReference type="GO" id="GO:0008033">
    <property type="term" value="P:tRNA processing"/>
    <property type="evidence" value="ECO:0007669"/>
    <property type="project" value="UniProtKB-KW"/>
</dbReference>
<evidence type="ECO:0000256" key="2">
    <source>
        <dbReference type="ARBA" id="ARBA00022598"/>
    </source>
</evidence>
<keyword evidence="5" id="KW-0067">ATP-binding</keyword>
<evidence type="ECO:0000256" key="3">
    <source>
        <dbReference type="ARBA" id="ARBA00022694"/>
    </source>
</evidence>
<keyword evidence="2" id="KW-0436">Ligase</keyword>
<feature type="non-terminal residue" evidence="8">
    <location>
        <position position="295"/>
    </location>
</feature>
<protein>
    <recommendedName>
        <fullName evidence="1">tRNA(Ile)-lysidine synthetase</fullName>
        <ecNumber evidence="1">6.3.4.19</ecNumber>
    </recommendedName>
</protein>
<dbReference type="InterPro" id="IPR012795">
    <property type="entry name" value="tRNA_Ile_lys_synt_N"/>
</dbReference>
<evidence type="ECO:0000259" key="7">
    <source>
        <dbReference type="Pfam" id="PF01171"/>
    </source>
</evidence>
<organism evidence="8">
    <name type="scientific">marine metagenome</name>
    <dbReference type="NCBI Taxonomy" id="408172"/>
    <lineage>
        <taxon>unclassified sequences</taxon>
        <taxon>metagenomes</taxon>
        <taxon>ecological metagenomes</taxon>
    </lineage>
</organism>
<dbReference type="InterPro" id="IPR012094">
    <property type="entry name" value="tRNA_Ile_lys_synt"/>
</dbReference>
<feature type="domain" description="tRNA(Ile)-lysidine/2-thiocytidine synthase N-terminal" evidence="7">
    <location>
        <begin position="27"/>
        <end position="215"/>
    </location>
</feature>
<evidence type="ECO:0000256" key="5">
    <source>
        <dbReference type="ARBA" id="ARBA00022840"/>
    </source>
</evidence>
<dbReference type="Gene3D" id="3.40.50.620">
    <property type="entry name" value="HUPs"/>
    <property type="match status" value="1"/>
</dbReference>
<keyword evidence="3" id="KW-0819">tRNA processing</keyword>
<evidence type="ECO:0000256" key="1">
    <source>
        <dbReference type="ARBA" id="ARBA00013267"/>
    </source>
</evidence>
<dbReference type="GO" id="GO:0032267">
    <property type="term" value="F:tRNA(Ile)-lysidine synthase activity"/>
    <property type="evidence" value="ECO:0007669"/>
    <property type="project" value="UniProtKB-EC"/>
</dbReference>
<sequence length="295" mass="32515">VSLEGKILGEIDDLFKMSNPNLNPMGVVLGVSGGPDSVALLLLMAKYSLSTGVKLHVAYVDHGLRGQESKEDANFVTQLAQSLGIAVSIKKVDVESHQARRGISLEEAARELRYDAMAQVVSESGADAVMVGHTSDDQVETVMMHILRGSGLAGLAGMAKISYWHSDLGGPRMKVLRPMLGISREETVAYCGDQGVIPREDSTNRLVEFTRNRIRLDLLPQLRQYNTQINGALLRLSEASNEDYAYIWDQANLARQSLVVRYEHGFALEREGFSKLAPSIKRQLVRILYQDMTGN</sequence>
<dbReference type="GO" id="GO:0005524">
    <property type="term" value="F:ATP binding"/>
    <property type="evidence" value="ECO:0007669"/>
    <property type="project" value="UniProtKB-KW"/>
</dbReference>
<dbReference type="AlphaFoldDB" id="A0A382M306"/>
<dbReference type="HAMAP" id="MF_01161">
    <property type="entry name" value="tRNA_Ile_lys_synt"/>
    <property type="match status" value="1"/>
</dbReference>
<dbReference type="SUPFAM" id="SSF52402">
    <property type="entry name" value="Adenine nucleotide alpha hydrolases-like"/>
    <property type="match status" value="1"/>
</dbReference>
<dbReference type="Pfam" id="PF01171">
    <property type="entry name" value="ATP_bind_3"/>
    <property type="match status" value="1"/>
</dbReference>
<comment type="catalytic activity">
    <reaction evidence="6">
        <text>cytidine(34) in tRNA(Ile2) + L-lysine + ATP = lysidine(34) in tRNA(Ile2) + AMP + diphosphate + H(+)</text>
        <dbReference type="Rhea" id="RHEA:43744"/>
        <dbReference type="Rhea" id="RHEA-COMP:10625"/>
        <dbReference type="Rhea" id="RHEA-COMP:10670"/>
        <dbReference type="ChEBI" id="CHEBI:15378"/>
        <dbReference type="ChEBI" id="CHEBI:30616"/>
        <dbReference type="ChEBI" id="CHEBI:32551"/>
        <dbReference type="ChEBI" id="CHEBI:33019"/>
        <dbReference type="ChEBI" id="CHEBI:82748"/>
        <dbReference type="ChEBI" id="CHEBI:83665"/>
        <dbReference type="ChEBI" id="CHEBI:456215"/>
        <dbReference type="EC" id="6.3.4.19"/>
    </reaction>
</comment>
<evidence type="ECO:0000256" key="4">
    <source>
        <dbReference type="ARBA" id="ARBA00022741"/>
    </source>
</evidence>
<gene>
    <name evidence="8" type="ORF">METZ01_LOCUS294921</name>
</gene>
<evidence type="ECO:0000256" key="6">
    <source>
        <dbReference type="ARBA" id="ARBA00048539"/>
    </source>
</evidence>
<feature type="non-terminal residue" evidence="8">
    <location>
        <position position="1"/>
    </location>
</feature>
<dbReference type="InterPro" id="IPR014729">
    <property type="entry name" value="Rossmann-like_a/b/a_fold"/>
</dbReference>
<dbReference type="EC" id="6.3.4.19" evidence="1"/>
<dbReference type="SUPFAM" id="SSF82829">
    <property type="entry name" value="MesJ substrate recognition domain-like"/>
    <property type="match status" value="1"/>
</dbReference>
<name>A0A382M306_9ZZZZ</name>
<dbReference type="CDD" id="cd01992">
    <property type="entry name" value="TilS_N"/>
    <property type="match status" value="1"/>
</dbReference>
<reference evidence="8" key="1">
    <citation type="submission" date="2018-05" db="EMBL/GenBank/DDBJ databases">
        <authorList>
            <person name="Lanie J.A."/>
            <person name="Ng W.-L."/>
            <person name="Kazmierczak K.M."/>
            <person name="Andrzejewski T.M."/>
            <person name="Davidsen T.M."/>
            <person name="Wayne K.J."/>
            <person name="Tettelin H."/>
            <person name="Glass J.I."/>
            <person name="Rusch D."/>
            <person name="Podicherti R."/>
            <person name="Tsui H.-C.T."/>
            <person name="Winkler M.E."/>
        </authorList>
    </citation>
    <scope>NUCLEOTIDE SEQUENCE</scope>
</reference>
<keyword evidence="4" id="KW-0547">Nucleotide-binding</keyword>
<dbReference type="PANTHER" id="PTHR43033">
    <property type="entry name" value="TRNA(ILE)-LYSIDINE SYNTHASE-RELATED"/>
    <property type="match status" value="1"/>
</dbReference>
<accession>A0A382M306</accession>